<keyword evidence="2" id="KW-0472">Membrane</keyword>
<feature type="compositionally biased region" description="Basic residues" evidence="1">
    <location>
        <begin position="38"/>
        <end position="48"/>
    </location>
</feature>
<comment type="caution">
    <text evidence="3">The sequence shown here is derived from an EMBL/GenBank/DDBJ whole genome shotgun (WGS) entry which is preliminary data.</text>
</comment>
<reference evidence="3" key="1">
    <citation type="journal article" date="2022" name="bioRxiv">
        <title>Sequencing and chromosome-scale assembly of the giantPleurodeles waltlgenome.</title>
        <authorList>
            <person name="Brown T."/>
            <person name="Elewa A."/>
            <person name="Iarovenko S."/>
            <person name="Subramanian E."/>
            <person name="Araus A.J."/>
            <person name="Petzold A."/>
            <person name="Susuki M."/>
            <person name="Suzuki K.-i.T."/>
            <person name="Hayashi T."/>
            <person name="Toyoda A."/>
            <person name="Oliveira C."/>
            <person name="Osipova E."/>
            <person name="Leigh N.D."/>
            <person name="Simon A."/>
            <person name="Yun M.H."/>
        </authorList>
    </citation>
    <scope>NUCLEOTIDE SEQUENCE</scope>
    <source>
        <strain evidence="3">20211129_DDA</strain>
        <tissue evidence="3">Liver</tissue>
    </source>
</reference>
<evidence type="ECO:0000313" key="4">
    <source>
        <dbReference type="Proteomes" id="UP001066276"/>
    </source>
</evidence>
<dbReference type="AlphaFoldDB" id="A0AAV7MC79"/>
<sequence>MGKNVTGSKEQMYAGNQRREKYDGIAKDGFPQGEKEERRKKRGTKKTPGKIEAGGAQGPNYSLYAVQNAHREQKPNLGLPSSPQQPCQSAAGKSVRDGSRGTEIGQRHLPQPDPTTPPEGTARQRHSWTRCLAIFYTSVVQHQLLYGLTIIFVFEQMSA</sequence>
<dbReference type="Proteomes" id="UP001066276">
    <property type="component" value="Chromosome 10"/>
</dbReference>
<keyword evidence="4" id="KW-1185">Reference proteome</keyword>
<feature type="compositionally biased region" description="Basic and acidic residues" evidence="1">
    <location>
        <begin position="17"/>
        <end position="26"/>
    </location>
</feature>
<evidence type="ECO:0000313" key="3">
    <source>
        <dbReference type="EMBL" id="KAJ1100988.1"/>
    </source>
</evidence>
<keyword evidence="2" id="KW-1133">Transmembrane helix</keyword>
<keyword evidence="2" id="KW-0812">Transmembrane</keyword>
<accession>A0AAV7MC79</accession>
<feature type="transmembrane region" description="Helical" evidence="2">
    <location>
        <begin position="133"/>
        <end position="154"/>
    </location>
</feature>
<dbReference type="EMBL" id="JANPWB010000014">
    <property type="protein sequence ID" value="KAJ1100988.1"/>
    <property type="molecule type" value="Genomic_DNA"/>
</dbReference>
<organism evidence="3 4">
    <name type="scientific">Pleurodeles waltl</name>
    <name type="common">Iberian ribbed newt</name>
    <dbReference type="NCBI Taxonomy" id="8319"/>
    <lineage>
        <taxon>Eukaryota</taxon>
        <taxon>Metazoa</taxon>
        <taxon>Chordata</taxon>
        <taxon>Craniata</taxon>
        <taxon>Vertebrata</taxon>
        <taxon>Euteleostomi</taxon>
        <taxon>Amphibia</taxon>
        <taxon>Batrachia</taxon>
        <taxon>Caudata</taxon>
        <taxon>Salamandroidea</taxon>
        <taxon>Salamandridae</taxon>
        <taxon>Pleurodelinae</taxon>
        <taxon>Pleurodeles</taxon>
    </lineage>
</organism>
<feature type="compositionally biased region" description="Polar residues" evidence="1">
    <location>
        <begin position="79"/>
        <end position="88"/>
    </location>
</feature>
<name>A0AAV7MC79_PLEWA</name>
<proteinExistence type="predicted"/>
<evidence type="ECO:0000256" key="1">
    <source>
        <dbReference type="SAM" id="MobiDB-lite"/>
    </source>
</evidence>
<evidence type="ECO:0000256" key="2">
    <source>
        <dbReference type="SAM" id="Phobius"/>
    </source>
</evidence>
<protein>
    <submittedName>
        <fullName evidence="3">Uncharacterized protein</fullName>
    </submittedName>
</protein>
<gene>
    <name evidence="3" type="ORF">NDU88_006063</name>
</gene>
<feature type="region of interest" description="Disordered" evidence="1">
    <location>
        <begin position="1"/>
        <end position="124"/>
    </location>
</feature>